<evidence type="ECO:0000313" key="2">
    <source>
        <dbReference type="EMBL" id="MBC8333750.1"/>
    </source>
</evidence>
<dbReference type="PANTHER" id="PTHR41313">
    <property type="entry name" value="ADENINE-SPECIFIC METHYLTRANSFERASE"/>
    <property type="match status" value="1"/>
</dbReference>
<feature type="domain" description="Helicase C-terminal" evidence="1">
    <location>
        <begin position="1"/>
        <end position="152"/>
    </location>
</feature>
<reference evidence="2 3" key="1">
    <citation type="submission" date="2020-08" db="EMBL/GenBank/DDBJ databases">
        <title>Bridging the membrane lipid divide: bacteria of the FCB group superphylum have the potential to synthesize archaeal ether lipids.</title>
        <authorList>
            <person name="Villanueva L."/>
            <person name="Von Meijenfeldt F.A.B."/>
            <person name="Westbye A.B."/>
            <person name="Yadav S."/>
            <person name="Hopmans E.C."/>
            <person name="Dutilh B.E."/>
            <person name="Sinninghe Damste J.S."/>
        </authorList>
    </citation>
    <scope>NUCLEOTIDE SEQUENCE [LARGE SCALE GENOMIC DNA]</scope>
    <source>
        <strain evidence="2">NIOZ-UU36</strain>
    </source>
</reference>
<dbReference type="GO" id="GO:0004386">
    <property type="term" value="F:helicase activity"/>
    <property type="evidence" value="ECO:0007669"/>
    <property type="project" value="UniProtKB-KW"/>
</dbReference>
<dbReference type="AlphaFoldDB" id="A0A8J6TGR7"/>
<proteinExistence type="predicted"/>
<dbReference type="InterPro" id="IPR001650">
    <property type="entry name" value="Helicase_C-like"/>
</dbReference>
<name>A0A8J6TGR7_9CHLR</name>
<protein>
    <submittedName>
        <fullName evidence="2">DEAD/DEAH box helicase</fullName>
    </submittedName>
</protein>
<keyword evidence="2" id="KW-0347">Helicase</keyword>
<dbReference type="InterPro" id="IPR052933">
    <property type="entry name" value="DNA_Protect_Modify"/>
</dbReference>
<gene>
    <name evidence="2" type="ORF">H8E29_00655</name>
</gene>
<accession>A0A8J6TGR7</accession>
<dbReference type="SMART" id="SM00490">
    <property type="entry name" value="HELICc"/>
    <property type="match status" value="1"/>
</dbReference>
<keyword evidence="2" id="KW-0378">Hydrolase</keyword>
<dbReference type="PANTHER" id="PTHR41313:SF1">
    <property type="entry name" value="DNA METHYLASE ADENINE-SPECIFIC DOMAIN-CONTAINING PROTEIN"/>
    <property type="match status" value="1"/>
</dbReference>
<comment type="caution">
    <text evidence="2">The sequence shown here is derived from an EMBL/GenBank/DDBJ whole genome shotgun (WGS) entry which is preliminary data.</text>
</comment>
<sequence>MKKKPFDLYQDIKQKLIWRGIPPNEIAFIHDAKTPEARERIFDAVRAGQIRVLIGSTAKMGTGMNVQDKLIAMHHLDAPWRPADVEQRQGRILRQGNSFQEVFEFVYITTGSFDAYIWQILETKARFIDQVMSGQVNSREIDDISKTALSMAEIKALASGDPEIMKMIAVENEL</sequence>
<dbReference type="Proteomes" id="UP000614469">
    <property type="component" value="Unassembled WGS sequence"/>
</dbReference>
<dbReference type="InterPro" id="IPR027417">
    <property type="entry name" value="P-loop_NTPase"/>
</dbReference>
<dbReference type="PROSITE" id="PS51194">
    <property type="entry name" value="HELICASE_CTER"/>
    <property type="match status" value="1"/>
</dbReference>
<dbReference type="Pfam" id="PF00271">
    <property type="entry name" value="Helicase_C"/>
    <property type="match status" value="1"/>
</dbReference>
<evidence type="ECO:0000313" key="3">
    <source>
        <dbReference type="Proteomes" id="UP000614469"/>
    </source>
</evidence>
<organism evidence="2 3">
    <name type="scientific">Candidatus Desulfolinea nitratireducens</name>
    <dbReference type="NCBI Taxonomy" id="2841698"/>
    <lineage>
        <taxon>Bacteria</taxon>
        <taxon>Bacillati</taxon>
        <taxon>Chloroflexota</taxon>
        <taxon>Anaerolineae</taxon>
        <taxon>Anaerolineales</taxon>
        <taxon>Anaerolineales incertae sedis</taxon>
        <taxon>Candidatus Desulfolinea</taxon>
    </lineage>
</organism>
<dbReference type="SUPFAM" id="SSF52540">
    <property type="entry name" value="P-loop containing nucleoside triphosphate hydrolases"/>
    <property type="match status" value="1"/>
</dbReference>
<dbReference type="Gene3D" id="3.40.50.300">
    <property type="entry name" value="P-loop containing nucleotide triphosphate hydrolases"/>
    <property type="match status" value="1"/>
</dbReference>
<evidence type="ECO:0000259" key="1">
    <source>
        <dbReference type="PROSITE" id="PS51194"/>
    </source>
</evidence>
<keyword evidence="2" id="KW-0547">Nucleotide-binding</keyword>
<keyword evidence="2" id="KW-0067">ATP-binding</keyword>
<dbReference type="EMBL" id="JACNJN010000024">
    <property type="protein sequence ID" value="MBC8333750.1"/>
    <property type="molecule type" value="Genomic_DNA"/>
</dbReference>
<feature type="non-terminal residue" evidence="2">
    <location>
        <position position="174"/>
    </location>
</feature>